<dbReference type="EMBL" id="CAUWAG010000003">
    <property type="protein sequence ID" value="CAJ2501036.1"/>
    <property type="molecule type" value="Genomic_DNA"/>
</dbReference>
<dbReference type="Pfam" id="PF11274">
    <property type="entry name" value="DUF3074"/>
    <property type="match status" value="1"/>
</dbReference>
<dbReference type="AlphaFoldDB" id="A0AAI8V9X7"/>
<evidence type="ECO:0000313" key="4">
    <source>
        <dbReference type="Proteomes" id="UP001295740"/>
    </source>
</evidence>
<feature type="compositionally biased region" description="Low complexity" evidence="1">
    <location>
        <begin position="313"/>
        <end position="325"/>
    </location>
</feature>
<name>A0AAI8V9X7_9PEZI</name>
<proteinExistence type="predicted"/>
<feature type="region of interest" description="Disordered" evidence="1">
    <location>
        <begin position="49"/>
        <end position="81"/>
    </location>
</feature>
<protein>
    <submittedName>
        <fullName evidence="3">Uu.00g038890.m01.CDS01</fullName>
    </submittedName>
</protein>
<evidence type="ECO:0000256" key="1">
    <source>
        <dbReference type="SAM" id="MobiDB-lite"/>
    </source>
</evidence>
<reference evidence="3" key="1">
    <citation type="submission" date="2023-10" db="EMBL/GenBank/DDBJ databases">
        <authorList>
            <person name="Hackl T."/>
        </authorList>
    </citation>
    <scope>NUCLEOTIDE SEQUENCE</scope>
</reference>
<keyword evidence="4" id="KW-1185">Reference proteome</keyword>
<sequence length="349" mass="37406">MAPPNELGPLVRLWGLRTQQLPSPTEEADELAPFLVSILQEAVPFIDSAAPKSSSSSSSSSTQKLWKPKGTKSHADSTAKVEVSERVIPAAELELVAARNASDNNGNKVDAEMWCCRRSVHEDAARKGTASWDEFDRSFRLHHAASEKAFTPNVLEAHEALRWNTLGIEANEGGETWGDFGLVVEEMRHKVGRPILKDRTFPVLQMTCAAKNKNEFLVVSIPVPDFGGAEASRLAKEKGAQIAFYASVERFRRLGDGSIEWLMATASDAAGVIPVWVQNKAMPGVVWKDVPLFLGWIAREREKEKGAKGEGAADGAAGNAAASGAPQVSTGVNMDKMGEVSTGAGAGGE</sequence>
<dbReference type="PANTHER" id="PTHR40370">
    <property type="entry name" value="EXPRESSED PROTEIN"/>
    <property type="match status" value="1"/>
</dbReference>
<dbReference type="InterPro" id="IPR024500">
    <property type="entry name" value="DUF3074"/>
</dbReference>
<comment type="caution">
    <text evidence="3">The sequence shown here is derived from an EMBL/GenBank/DDBJ whole genome shotgun (WGS) entry which is preliminary data.</text>
</comment>
<evidence type="ECO:0000259" key="2">
    <source>
        <dbReference type="Pfam" id="PF11274"/>
    </source>
</evidence>
<feature type="domain" description="DUF3074" evidence="2">
    <location>
        <begin position="114"/>
        <end position="297"/>
    </location>
</feature>
<organism evidence="3 4">
    <name type="scientific">Anthostomella pinea</name>
    <dbReference type="NCBI Taxonomy" id="933095"/>
    <lineage>
        <taxon>Eukaryota</taxon>
        <taxon>Fungi</taxon>
        <taxon>Dikarya</taxon>
        <taxon>Ascomycota</taxon>
        <taxon>Pezizomycotina</taxon>
        <taxon>Sordariomycetes</taxon>
        <taxon>Xylariomycetidae</taxon>
        <taxon>Xylariales</taxon>
        <taxon>Xylariaceae</taxon>
        <taxon>Anthostomella</taxon>
    </lineage>
</organism>
<evidence type="ECO:0000313" key="3">
    <source>
        <dbReference type="EMBL" id="CAJ2501036.1"/>
    </source>
</evidence>
<dbReference type="SUPFAM" id="SSF55961">
    <property type="entry name" value="Bet v1-like"/>
    <property type="match status" value="1"/>
</dbReference>
<feature type="region of interest" description="Disordered" evidence="1">
    <location>
        <begin position="305"/>
        <end position="349"/>
    </location>
</feature>
<accession>A0AAI8V9X7</accession>
<dbReference type="Proteomes" id="UP001295740">
    <property type="component" value="Unassembled WGS sequence"/>
</dbReference>
<gene>
    <name evidence="3" type="ORF">KHLLAP_LOCUS1504</name>
</gene>
<dbReference type="PANTHER" id="PTHR40370:SF1">
    <property type="entry name" value="DUF3074 DOMAIN-CONTAINING PROTEIN"/>
    <property type="match status" value="1"/>
</dbReference>